<feature type="region of interest" description="Disordered" evidence="17">
    <location>
        <begin position="274"/>
        <end position="378"/>
    </location>
</feature>
<dbReference type="InterPro" id="IPR047196">
    <property type="entry name" value="YidC_ALB_C"/>
</dbReference>
<keyword evidence="9 18" id="KW-0472">Membrane</keyword>
<dbReference type="CDD" id="cd20070">
    <property type="entry name" value="5TM_YidC_Alb3"/>
    <property type="match status" value="1"/>
</dbReference>
<dbReference type="EMBL" id="RBAL01000033">
    <property type="protein sequence ID" value="RKN36058.1"/>
    <property type="molecule type" value="Genomic_DNA"/>
</dbReference>
<sequence>MNTILSPLYIAVSWIIVQFHAFYSLIFDEDSGWAWGLSIVSLVVVIRICLIPLFVRQIKATRNMQALQPQMKKIQERYKNDRQRQSEEMMKLYRETGTNPLASCLPILAQSPFFIALFQTLSHISNDKTVGVLTQSQVDSARQATIFGAPIASRFMDGADKLAELGASLGTVRTVTIVMIVLMSASQFFTQRQLMTKNVDLSVKSPFMNQQKMLMYIFPLMFAVFGVNFPVGVLIYWLTTNVWSMGQQLYVIQRNPTPGSLAYKQRQERLRKKGIGVEQPAATDAGKAAEAAKTARVQPKRQTKAQRQSGTGQQPKKQAQPGQRPGTSGQQNRQAQQSQNGGQARQNAQGPRGQQSKKQQAKKAPSGKSKPSSSNSKK</sequence>
<evidence type="ECO:0000313" key="20">
    <source>
        <dbReference type="EMBL" id="RKN36058.1"/>
    </source>
</evidence>
<proteinExistence type="inferred from homology"/>
<feature type="domain" description="Membrane insertase YidC/Oxa/ALB C-terminal" evidence="19">
    <location>
        <begin position="35"/>
        <end position="252"/>
    </location>
</feature>
<dbReference type="GO" id="GO:0051205">
    <property type="term" value="P:protein insertion into membrane"/>
    <property type="evidence" value="ECO:0007669"/>
    <property type="project" value="TreeGrafter"/>
</dbReference>
<accession>A0A3A9YG64</accession>
<evidence type="ECO:0000256" key="13">
    <source>
        <dbReference type="ARBA" id="ARBA00031538"/>
    </source>
</evidence>
<feature type="transmembrane region" description="Helical" evidence="18">
    <location>
        <begin position="7"/>
        <end position="27"/>
    </location>
</feature>
<reference evidence="20 21" key="1">
    <citation type="journal article" date="2014" name="Int. J. Syst. Evol. Microbiol.">
        <title>Streptomyces hoynatensis sp. nov., isolated from deep marine sediment.</title>
        <authorList>
            <person name="Veyisoglu A."/>
            <person name="Sahin N."/>
        </authorList>
    </citation>
    <scope>NUCLEOTIDE SEQUENCE [LARGE SCALE GENOMIC DNA]</scope>
    <source>
        <strain evidence="20 21">KCTC 29097</strain>
    </source>
</reference>
<dbReference type="Proteomes" id="UP000272474">
    <property type="component" value="Unassembled WGS sequence"/>
</dbReference>
<evidence type="ECO:0000256" key="8">
    <source>
        <dbReference type="ARBA" id="ARBA00022989"/>
    </source>
</evidence>
<dbReference type="OrthoDB" id="9780552at2"/>
<keyword evidence="6 16" id="KW-0812">Transmembrane</keyword>
<dbReference type="Pfam" id="PF02096">
    <property type="entry name" value="60KD_IMP"/>
    <property type="match status" value="1"/>
</dbReference>
<keyword evidence="8 18" id="KW-1133">Transmembrane helix</keyword>
<feature type="compositionally biased region" description="Low complexity" evidence="17">
    <location>
        <begin position="281"/>
        <end position="295"/>
    </location>
</feature>
<comment type="subunit">
    <text evidence="12">Interacts with the Sec translocase complex via SecD. Specifically interacts with transmembrane segments of nascent integral membrane proteins during membrane integration.</text>
</comment>
<feature type="compositionally biased region" description="Low complexity" evidence="17">
    <location>
        <begin position="312"/>
        <end position="378"/>
    </location>
</feature>
<dbReference type="NCBIfam" id="TIGR03592">
    <property type="entry name" value="yidC_oxa1_cterm"/>
    <property type="match status" value="1"/>
</dbReference>
<keyword evidence="5" id="KW-1003">Cell membrane</keyword>
<evidence type="ECO:0000313" key="21">
    <source>
        <dbReference type="Proteomes" id="UP000272474"/>
    </source>
</evidence>
<evidence type="ECO:0000256" key="4">
    <source>
        <dbReference type="ARBA" id="ARBA00022448"/>
    </source>
</evidence>
<evidence type="ECO:0000256" key="10">
    <source>
        <dbReference type="ARBA" id="ARBA00023186"/>
    </source>
</evidence>
<comment type="caution">
    <text evidence="20">The sequence shown here is derived from an EMBL/GenBank/DDBJ whole genome shotgun (WGS) entry which is preliminary data.</text>
</comment>
<feature type="transmembrane region" description="Helical" evidence="18">
    <location>
        <begin position="33"/>
        <end position="55"/>
    </location>
</feature>
<gene>
    <name evidence="20" type="primary">yidC</name>
    <name evidence="20" type="ORF">D7294_30200</name>
</gene>
<dbReference type="GO" id="GO:0005886">
    <property type="term" value="C:plasma membrane"/>
    <property type="evidence" value="ECO:0007669"/>
    <property type="project" value="UniProtKB-SubCell"/>
</dbReference>
<evidence type="ECO:0000256" key="18">
    <source>
        <dbReference type="SAM" id="Phobius"/>
    </source>
</evidence>
<keyword evidence="21" id="KW-1185">Reference proteome</keyword>
<keyword evidence="4" id="KW-0813">Transport</keyword>
<dbReference type="AlphaFoldDB" id="A0A3A9YG64"/>
<dbReference type="GO" id="GO:0032977">
    <property type="term" value="F:membrane insertase activity"/>
    <property type="evidence" value="ECO:0007669"/>
    <property type="project" value="InterPro"/>
</dbReference>
<evidence type="ECO:0000259" key="19">
    <source>
        <dbReference type="Pfam" id="PF02096"/>
    </source>
</evidence>
<dbReference type="GO" id="GO:0015031">
    <property type="term" value="P:protein transport"/>
    <property type="evidence" value="ECO:0007669"/>
    <property type="project" value="UniProtKB-KW"/>
</dbReference>
<keyword evidence="7" id="KW-0653">Protein transport</keyword>
<comment type="subcellular location">
    <subcellularLocation>
        <location evidence="1">Cell membrane</location>
        <topology evidence="1">Multi-pass membrane protein</topology>
    </subcellularLocation>
    <subcellularLocation>
        <location evidence="16">Membrane</location>
        <topology evidence="16">Multi-pass membrane protein</topology>
    </subcellularLocation>
</comment>
<evidence type="ECO:0000256" key="14">
    <source>
        <dbReference type="ARBA" id="ARBA00033245"/>
    </source>
</evidence>
<evidence type="ECO:0000256" key="16">
    <source>
        <dbReference type="RuleBase" id="RU003945"/>
    </source>
</evidence>
<evidence type="ECO:0000256" key="5">
    <source>
        <dbReference type="ARBA" id="ARBA00022475"/>
    </source>
</evidence>
<dbReference type="PANTHER" id="PTHR12428:SF65">
    <property type="entry name" value="CYTOCHROME C OXIDASE ASSEMBLY PROTEIN COX18, MITOCHONDRIAL"/>
    <property type="match status" value="1"/>
</dbReference>
<dbReference type="InterPro" id="IPR028055">
    <property type="entry name" value="YidC/Oxa/ALB_C"/>
</dbReference>
<evidence type="ECO:0000256" key="15">
    <source>
        <dbReference type="ARBA" id="ARBA00033342"/>
    </source>
</evidence>
<evidence type="ECO:0000256" key="6">
    <source>
        <dbReference type="ARBA" id="ARBA00022692"/>
    </source>
</evidence>
<keyword evidence="10" id="KW-0143">Chaperone</keyword>
<evidence type="ECO:0000256" key="11">
    <source>
        <dbReference type="ARBA" id="ARBA00025034"/>
    </source>
</evidence>
<protein>
    <recommendedName>
        <fullName evidence="3">Membrane protein insertase YidC</fullName>
    </recommendedName>
    <alternativeName>
        <fullName evidence="15">Foldase YidC</fullName>
    </alternativeName>
    <alternativeName>
        <fullName evidence="14">Membrane integrase YidC</fullName>
    </alternativeName>
    <alternativeName>
        <fullName evidence="13">Membrane protein YidC</fullName>
    </alternativeName>
</protein>
<evidence type="ECO:0000256" key="7">
    <source>
        <dbReference type="ARBA" id="ARBA00022927"/>
    </source>
</evidence>
<organism evidence="20 21">
    <name type="scientific">Streptomyces hoynatensis</name>
    <dbReference type="NCBI Taxonomy" id="1141874"/>
    <lineage>
        <taxon>Bacteria</taxon>
        <taxon>Bacillati</taxon>
        <taxon>Actinomycetota</taxon>
        <taxon>Actinomycetes</taxon>
        <taxon>Kitasatosporales</taxon>
        <taxon>Streptomycetaceae</taxon>
        <taxon>Streptomyces</taxon>
    </lineage>
</organism>
<evidence type="ECO:0000256" key="12">
    <source>
        <dbReference type="ARBA" id="ARBA00026028"/>
    </source>
</evidence>
<name>A0A3A9YG64_9ACTN</name>
<evidence type="ECO:0000256" key="3">
    <source>
        <dbReference type="ARBA" id="ARBA00015325"/>
    </source>
</evidence>
<comment type="function">
    <text evidence="11">Required for the insertion and/or proper folding and/or complex formation of integral membrane proteins into the membrane. Involved in integration of membrane proteins that insert both dependently and independently of the Sec translocase complex, as well as at least some lipoproteins. Aids folding of multispanning membrane proteins.</text>
</comment>
<evidence type="ECO:0000256" key="2">
    <source>
        <dbReference type="ARBA" id="ARBA00010527"/>
    </source>
</evidence>
<evidence type="ECO:0000256" key="17">
    <source>
        <dbReference type="SAM" id="MobiDB-lite"/>
    </source>
</evidence>
<dbReference type="InterPro" id="IPR001708">
    <property type="entry name" value="YidC/ALB3/OXA1/COX18"/>
</dbReference>
<evidence type="ECO:0000256" key="1">
    <source>
        <dbReference type="ARBA" id="ARBA00004651"/>
    </source>
</evidence>
<dbReference type="PANTHER" id="PTHR12428">
    <property type="entry name" value="OXA1"/>
    <property type="match status" value="1"/>
</dbReference>
<comment type="similarity">
    <text evidence="2">Belongs to the OXA1/ALB3/YidC family. Type 1 subfamily.</text>
</comment>
<feature type="transmembrane region" description="Helical" evidence="18">
    <location>
        <begin position="214"/>
        <end position="238"/>
    </location>
</feature>
<dbReference type="RefSeq" id="WP_120685022.1">
    <property type="nucleotide sequence ID" value="NZ_RBAL01000033.1"/>
</dbReference>
<dbReference type="NCBIfam" id="NF002350">
    <property type="entry name" value="PRK01315.1"/>
    <property type="match status" value="1"/>
</dbReference>
<evidence type="ECO:0000256" key="9">
    <source>
        <dbReference type="ARBA" id="ARBA00023136"/>
    </source>
</evidence>